<dbReference type="RefSeq" id="WP_067484037.1">
    <property type="nucleotide sequence ID" value="NZ_BJUG01000010.1"/>
</dbReference>
<feature type="domain" description="HTH marR-type" evidence="4">
    <location>
        <begin position="23"/>
        <end position="122"/>
    </location>
</feature>
<dbReference type="Pfam" id="PF01047">
    <property type="entry name" value="MarR"/>
    <property type="match status" value="1"/>
</dbReference>
<dbReference type="GO" id="GO:0003677">
    <property type="term" value="F:DNA binding"/>
    <property type="evidence" value="ECO:0007669"/>
    <property type="project" value="UniProtKB-KW"/>
</dbReference>
<protein>
    <submittedName>
        <fullName evidence="5">MarR family transcriptional regulator</fullName>
    </submittedName>
</protein>
<reference evidence="5 8" key="2">
    <citation type="submission" date="2019-07" db="EMBL/GenBank/DDBJ databases">
        <title>Whole genome shotgun sequence of Enterococcus thailandicus NBRC 101867.</title>
        <authorList>
            <person name="Hosoyama A."/>
            <person name="Uohara A."/>
            <person name="Ohji S."/>
            <person name="Ichikawa N."/>
        </authorList>
    </citation>
    <scope>NUCLEOTIDE SEQUENCE [LARGE SCALE GENOMIC DNA]</scope>
    <source>
        <strain evidence="5 8">NBRC 101867</strain>
    </source>
</reference>
<dbReference type="InterPro" id="IPR036388">
    <property type="entry name" value="WH-like_DNA-bd_sf"/>
</dbReference>
<dbReference type="InterPro" id="IPR000835">
    <property type="entry name" value="HTH_MarR-typ"/>
</dbReference>
<dbReference type="Proteomes" id="UP000321361">
    <property type="component" value="Unassembled WGS sequence"/>
</dbReference>
<dbReference type="InterPro" id="IPR036390">
    <property type="entry name" value="WH_DNA-bd_sf"/>
</dbReference>
<dbReference type="GO" id="GO:0003700">
    <property type="term" value="F:DNA-binding transcription factor activity"/>
    <property type="evidence" value="ECO:0007669"/>
    <property type="project" value="InterPro"/>
</dbReference>
<dbReference type="Proteomes" id="UP000078516">
    <property type="component" value="Unassembled WGS sequence"/>
</dbReference>
<keyword evidence="1" id="KW-0805">Transcription regulation</keyword>
<evidence type="ECO:0000256" key="2">
    <source>
        <dbReference type="ARBA" id="ARBA00023125"/>
    </source>
</evidence>
<keyword evidence="3" id="KW-0804">Transcription</keyword>
<dbReference type="EMBL" id="LWMN01000013">
    <property type="protein sequence ID" value="OAQ55511.1"/>
    <property type="molecule type" value="Genomic_DNA"/>
</dbReference>
<accession>A0A179EQJ9</accession>
<evidence type="ECO:0000313" key="5">
    <source>
        <dbReference type="EMBL" id="GEK37593.1"/>
    </source>
</evidence>
<proteinExistence type="predicted"/>
<keyword evidence="7" id="KW-1185">Reference proteome</keyword>
<dbReference type="Gene3D" id="1.10.10.10">
    <property type="entry name" value="Winged helix-like DNA-binding domain superfamily/Winged helix DNA-binding domain"/>
    <property type="match status" value="1"/>
</dbReference>
<organism evidence="6 7">
    <name type="scientific">Enterococcus thailandicus</name>
    <dbReference type="NCBI Taxonomy" id="417368"/>
    <lineage>
        <taxon>Bacteria</taxon>
        <taxon>Bacillati</taxon>
        <taxon>Bacillota</taxon>
        <taxon>Bacilli</taxon>
        <taxon>Lactobacillales</taxon>
        <taxon>Enterococcaceae</taxon>
        <taxon>Enterococcus</taxon>
    </lineage>
</organism>
<reference evidence="6 7" key="1">
    <citation type="submission" date="2016-04" db="EMBL/GenBank/DDBJ databases">
        <title>Draft genome of an Enterococcus thailandicus strain isolated from bovine feces.</title>
        <authorList>
            <person name="Beukers A.G."/>
            <person name="Zaheer R."/>
            <person name="Goji N."/>
            <person name="Cook S.R."/>
            <person name="Amoako K."/>
            <person name="Chaves A.V."/>
            <person name="Ward M.P."/>
            <person name="Mcallister T.A."/>
        </authorList>
    </citation>
    <scope>NUCLEOTIDE SEQUENCE [LARGE SCALE GENOMIC DNA]</scope>
    <source>
        <strain evidence="6 7">F0711D 46</strain>
    </source>
</reference>
<dbReference type="SMART" id="SM00347">
    <property type="entry name" value="HTH_MARR"/>
    <property type="match status" value="1"/>
</dbReference>
<gene>
    <name evidence="6" type="ORF">A6E74_08460</name>
    <name evidence="5" type="ORF">ETH01_18800</name>
</gene>
<dbReference type="PATRIC" id="fig|417368.6.peg.1290"/>
<dbReference type="EMBL" id="BJUG01000010">
    <property type="protein sequence ID" value="GEK37593.1"/>
    <property type="molecule type" value="Genomic_DNA"/>
</dbReference>
<evidence type="ECO:0000256" key="1">
    <source>
        <dbReference type="ARBA" id="ARBA00023015"/>
    </source>
</evidence>
<keyword evidence="2" id="KW-0238">DNA-binding</keyword>
<dbReference type="AlphaFoldDB" id="A0A179EQJ9"/>
<comment type="caution">
    <text evidence="6">The sequence shown here is derived from an EMBL/GenBank/DDBJ whole genome shotgun (WGS) entry which is preliminary data.</text>
</comment>
<dbReference type="PANTHER" id="PTHR42756">
    <property type="entry name" value="TRANSCRIPTIONAL REGULATOR, MARR"/>
    <property type="match status" value="1"/>
</dbReference>
<dbReference type="PANTHER" id="PTHR42756:SF1">
    <property type="entry name" value="TRANSCRIPTIONAL REPRESSOR OF EMRAB OPERON"/>
    <property type="match status" value="1"/>
</dbReference>
<evidence type="ECO:0000313" key="7">
    <source>
        <dbReference type="Proteomes" id="UP000078516"/>
    </source>
</evidence>
<sequence length="140" mass="16561">MNEINLSKYLAAIYRQTKKSWNHQNSFDFLRATQTDIIMFALKNPHQIQKDIARRMAIDPSLLTKDLKFLEKEEIITRSLSNESRAYHVDLTDKGKKIAEQLGNEMEEWWISFFHAHPEINQAQFTEQLKLVYEAFNANE</sequence>
<name>A0A179EQJ9_ENTTH</name>
<dbReference type="OrthoDB" id="2193108at2"/>
<dbReference type="SUPFAM" id="SSF46785">
    <property type="entry name" value="Winged helix' DNA-binding domain"/>
    <property type="match status" value="1"/>
</dbReference>
<evidence type="ECO:0000313" key="6">
    <source>
        <dbReference type="EMBL" id="OAQ55511.1"/>
    </source>
</evidence>
<evidence type="ECO:0000313" key="8">
    <source>
        <dbReference type="Proteomes" id="UP000321361"/>
    </source>
</evidence>
<evidence type="ECO:0000256" key="3">
    <source>
        <dbReference type="ARBA" id="ARBA00023163"/>
    </source>
</evidence>
<evidence type="ECO:0000259" key="4">
    <source>
        <dbReference type="SMART" id="SM00347"/>
    </source>
</evidence>